<evidence type="ECO:0000256" key="5">
    <source>
        <dbReference type="SAM" id="Phobius"/>
    </source>
</evidence>
<feature type="transmembrane region" description="Helical" evidence="5">
    <location>
        <begin position="257"/>
        <end position="279"/>
    </location>
</feature>
<feature type="transmembrane region" description="Helical" evidence="5">
    <location>
        <begin position="24"/>
        <end position="47"/>
    </location>
</feature>
<feature type="transmembrane region" description="Helical" evidence="5">
    <location>
        <begin position="321"/>
        <end position="342"/>
    </location>
</feature>
<evidence type="ECO:0000256" key="2">
    <source>
        <dbReference type="ARBA" id="ARBA00022692"/>
    </source>
</evidence>
<feature type="transmembrane region" description="Helical" evidence="5">
    <location>
        <begin position="59"/>
        <end position="78"/>
    </location>
</feature>
<keyword evidence="4 5" id="KW-0472">Membrane</keyword>
<dbReference type="PATRIC" id="fig|29557.3.peg.310"/>
<comment type="caution">
    <text evidence="6">The sequence shown here is derived from an EMBL/GenBank/DDBJ whole genome shotgun (WGS) entry which is preliminary data.</text>
</comment>
<evidence type="ECO:0000256" key="4">
    <source>
        <dbReference type="ARBA" id="ARBA00023136"/>
    </source>
</evidence>
<protein>
    <recommendedName>
        <fullName evidence="8">Metal transporter</fullName>
    </recommendedName>
</protein>
<dbReference type="STRING" id="29557.MGALLINA_03260"/>
<reference evidence="6 7" key="1">
    <citation type="submission" date="2016-03" db="EMBL/GenBank/DDBJ databases">
        <title>Genome sequence of Mycoplasma gallinarum strain Mgn_IPT.</title>
        <authorList>
            <person name="Yacoub E."/>
            <person name="Sirand-Pugnet P."/>
            <person name="Barre A."/>
            <person name="Maurier F."/>
            <person name="Blanchard A."/>
            <person name="Ben Abdelmoumen B.M."/>
        </authorList>
    </citation>
    <scope>NUCLEOTIDE SEQUENCE [LARGE SCALE GENOMIC DNA]</scope>
    <source>
        <strain evidence="6 7">Mgn_IPT</strain>
    </source>
</reference>
<accession>A0A168RHJ7</accession>
<dbReference type="GO" id="GO:0046873">
    <property type="term" value="F:metal ion transmembrane transporter activity"/>
    <property type="evidence" value="ECO:0007669"/>
    <property type="project" value="InterPro"/>
</dbReference>
<comment type="subcellular location">
    <subcellularLocation>
        <location evidence="1">Membrane</location>
        <topology evidence="1">Multi-pass membrane protein</topology>
    </subcellularLocation>
</comment>
<dbReference type="InterPro" id="IPR003689">
    <property type="entry name" value="ZIP"/>
</dbReference>
<dbReference type="GO" id="GO:0016020">
    <property type="term" value="C:membrane"/>
    <property type="evidence" value="ECO:0007669"/>
    <property type="project" value="UniProtKB-SubCell"/>
</dbReference>
<evidence type="ECO:0000256" key="3">
    <source>
        <dbReference type="ARBA" id="ARBA00022989"/>
    </source>
</evidence>
<organism evidence="6 7">
    <name type="scientific">Mycoplasmopsis gallinarum</name>
    <dbReference type="NCBI Taxonomy" id="29557"/>
    <lineage>
        <taxon>Bacteria</taxon>
        <taxon>Bacillati</taxon>
        <taxon>Mycoplasmatota</taxon>
        <taxon>Mycoplasmoidales</taxon>
        <taxon>Metamycoplasmataceae</taxon>
        <taxon>Mycoplasmopsis</taxon>
    </lineage>
</organism>
<feature type="transmembrane region" description="Helical" evidence="5">
    <location>
        <begin position="101"/>
        <end position="125"/>
    </location>
</feature>
<proteinExistence type="predicted"/>
<dbReference type="AlphaFoldDB" id="A0A168RHJ7"/>
<dbReference type="RefSeq" id="WP_063626117.1">
    <property type="nucleotide sequence ID" value="NZ_LVLH01000028.1"/>
</dbReference>
<gene>
    <name evidence="6" type="ORF">MGALLINA_03260</name>
</gene>
<dbReference type="Proteomes" id="UP000076983">
    <property type="component" value="Unassembled WGS sequence"/>
</dbReference>
<name>A0A168RHJ7_9BACT</name>
<feature type="transmembrane region" description="Helical" evidence="5">
    <location>
        <begin position="188"/>
        <end position="209"/>
    </location>
</feature>
<feature type="transmembrane region" description="Helical" evidence="5">
    <location>
        <begin position="221"/>
        <end position="245"/>
    </location>
</feature>
<keyword evidence="7" id="KW-1185">Reference proteome</keyword>
<keyword evidence="2 5" id="KW-0812">Transmembrane</keyword>
<evidence type="ECO:0000313" key="7">
    <source>
        <dbReference type="Proteomes" id="UP000076983"/>
    </source>
</evidence>
<dbReference type="Pfam" id="PF02535">
    <property type="entry name" value="Zip"/>
    <property type="match status" value="1"/>
</dbReference>
<evidence type="ECO:0000256" key="1">
    <source>
        <dbReference type="ARBA" id="ARBA00004141"/>
    </source>
</evidence>
<dbReference type="EMBL" id="LVLH01000028">
    <property type="protein sequence ID" value="OAB48994.1"/>
    <property type="molecule type" value="Genomic_DNA"/>
</dbReference>
<evidence type="ECO:0000313" key="6">
    <source>
        <dbReference type="EMBL" id="OAB48994.1"/>
    </source>
</evidence>
<dbReference type="OrthoDB" id="400752at2"/>
<keyword evidence="3 5" id="KW-1133">Transmembrane helix</keyword>
<feature type="transmembrane region" description="Helical" evidence="5">
    <location>
        <begin position="285"/>
        <end position="309"/>
    </location>
</feature>
<evidence type="ECO:0008006" key="8">
    <source>
        <dbReference type="Google" id="ProtNLM"/>
    </source>
</evidence>
<sequence>MKTNDLDLWLIQNFGFGNENLAKFTFTLLVSLIILTIPILISLIFPLITKGRLSKKTTVLIYAFVTGFFICMALFGFARESLETVTTRGFSDKNLINAPKWQLYLVNITIVGGGIALGLSIAYGLRKLGTIISKNKNLINDPEASAFIHSHELSHDNDHIHYAHGIAPDHSVKRPYKVDNASRAENKVLALLLLLTHRIPAGILIGYSLNAFFVSSNSLQFGGLSLAFMISFILHLIPEQIIFYYRQREMGISRLKASLWTIGSLLLFFPLMLIGIYLGKYLNEYWYLNALISAIVAGIFLFTAVVEFLPEFYHSHHDKKIFRIVMLIFMLGIVICAMILSFHEHGTFNF</sequence>